<comment type="caution">
    <text evidence="4">The sequence shown here is derived from an EMBL/GenBank/DDBJ whole genome shotgun (WGS) entry which is preliminary data.</text>
</comment>
<name>A0ABW4KBZ5_9BACI</name>
<evidence type="ECO:0000256" key="1">
    <source>
        <dbReference type="ARBA" id="ARBA00008954"/>
    </source>
</evidence>
<dbReference type="PANTHER" id="PTHR43094:SF1">
    <property type="entry name" value="AMINOTRANSFERASE CLASS-III"/>
    <property type="match status" value="1"/>
</dbReference>
<reference evidence="5" key="1">
    <citation type="journal article" date="2019" name="Int. J. Syst. Evol. Microbiol.">
        <title>The Global Catalogue of Microorganisms (GCM) 10K type strain sequencing project: providing services to taxonomists for standard genome sequencing and annotation.</title>
        <authorList>
            <consortium name="The Broad Institute Genomics Platform"/>
            <consortium name="The Broad Institute Genome Sequencing Center for Infectious Disease"/>
            <person name="Wu L."/>
            <person name="Ma J."/>
        </authorList>
    </citation>
    <scope>NUCLEOTIDE SEQUENCE [LARGE SCALE GENOMIC DNA]</scope>
    <source>
        <strain evidence="5">CGMCC 1.12295</strain>
    </source>
</reference>
<evidence type="ECO:0000256" key="2">
    <source>
        <dbReference type="ARBA" id="ARBA00022898"/>
    </source>
</evidence>
<dbReference type="SUPFAM" id="SSF53383">
    <property type="entry name" value="PLP-dependent transferases"/>
    <property type="match status" value="1"/>
</dbReference>
<sequence>MKTEVELTEGPQTKKSHLWNAITRYSPNTEPTMAVSGKGSWFTDDQGNRYLDGVSGLWCLNLGHGQQEIVDAAADQMKTLSYFPLTMNHPPAVKLAGKISELLGADYQVFFSNSGSEANETAFKIIRQYHNQTGNPGKYKIISRYRGYHGATLGALSATAQANRRVKYDPGVPGFLHVHPPYSYRSLFDGTPEETDVKAADLLENTILHEGEESVAAVIMEPFISGGGVIVPSVKYIQRVQEICKKYHVLLVMDEVVSGYGRTGEMFGFQHAPGVQPDIVTMAKGLTSGYLPLGATAVKSEIYNVFKKEGKDTHFRHVSTYGGHPAACAVALKNIEIIEREKIVERVRDLGKSKLGKLHELSDHPYVGEVRQAGFLLGIEMVADKETKEPLDDEKMGWVLAECKKRGLIIGRNGDTVPGLSNVLIIAPPLTSTEEDLEFIVETVGAVIRNL</sequence>
<dbReference type="InterPro" id="IPR015424">
    <property type="entry name" value="PyrdxlP-dep_Trfase"/>
</dbReference>
<dbReference type="RefSeq" id="WP_380772240.1">
    <property type="nucleotide sequence ID" value="NZ_JBHUEO010000005.1"/>
</dbReference>
<accession>A0ABW4KBZ5</accession>
<evidence type="ECO:0000256" key="3">
    <source>
        <dbReference type="RuleBase" id="RU003560"/>
    </source>
</evidence>
<comment type="similarity">
    <text evidence="1 3">Belongs to the class-III pyridoxal-phosphate-dependent aminotransferase family.</text>
</comment>
<gene>
    <name evidence="4" type="ORF">ACFSCZ_02880</name>
</gene>
<dbReference type="PANTHER" id="PTHR43094">
    <property type="entry name" value="AMINOTRANSFERASE"/>
    <property type="match status" value="1"/>
</dbReference>
<dbReference type="InterPro" id="IPR049704">
    <property type="entry name" value="Aminotrans_3_PPA_site"/>
</dbReference>
<keyword evidence="2 3" id="KW-0663">Pyridoxal phosphate</keyword>
<dbReference type="Pfam" id="PF00202">
    <property type="entry name" value="Aminotran_3"/>
    <property type="match status" value="1"/>
</dbReference>
<evidence type="ECO:0000313" key="4">
    <source>
        <dbReference type="EMBL" id="MFD1705692.1"/>
    </source>
</evidence>
<dbReference type="InterPro" id="IPR015421">
    <property type="entry name" value="PyrdxlP-dep_Trfase_major"/>
</dbReference>
<dbReference type="InterPro" id="IPR005814">
    <property type="entry name" value="Aminotrans_3"/>
</dbReference>
<keyword evidence="4" id="KW-0032">Aminotransferase</keyword>
<dbReference type="PIRSF" id="PIRSF000521">
    <property type="entry name" value="Transaminase_4ab_Lys_Orn"/>
    <property type="match status" value="1"/>
</dbReference>
<dbReference type="Gene3D" id="3.40.640.10">
    <property type="entry name" value="Type I PLP-dependent aspartate aminotransferase-like (Major domain)"/>
    <property type="match status" value="1"/>
</dbReference>
<dbReference type="InterPro" id="IPR015422">
    <property type="entry name" value="PyrdxlP-dep_Trfase_small"/>
</dbReference>
<dbReference type="CDD" id="cd00610">
    <property type="entry name" value="OAT_like"/>
    <property type="match status" value="1"/>
</dbReference>
<dbReference type="GO" id="GO:0008483">
    <property type="term" value="F:transaminase activity"/>
    <property type="evidence" value="ECO:0007669"/>
    <property type="project" value="UniProtKB-KW"/>
</dbReference>
<evidence type="ECO:0000313" key="5">
    <source>
        <dbReference type="Proteomes" id="UP001597301"/>
    </source>
</evidence>
<dbReference type="NCBIfam" id="NF005812">
    <property type="entry name" value="PRK07678.1"/>
    <property type="match status" value="1"/>
</dbReference>
<keyword evidence="4" id="KW-0808">Transferase</keyword>
<dbReference type="Proteomes" id="UP001597301">
    <property type="component" value="Unassembled WGS sequence"/>
</dbReference>
<dbReference type="PROSITE" id="PS00600">
    <property type="entry name" value="AA_TRANSFER_CLASS_3"/>
    <property type="match status" value="1"/>
</dbReference>
<dbReference type="EMBL" id="JBHUEO010000005">
    <property type="protein sequence ID" value="MFD1705692.1"/>
    <property type="molecule type" value="Genomic_DNA"/>
</dbReference>
<proteinExistence type="inferred from homology"/>
<keyword evidence="5" id="KW-1185">Reference proteome</keyword>
<organism evidence="4 5">
    <name type="scientific">Siminovitchia sediminis</name>
    <dbReference type="NCBI Taxonomy" id="1274353"/>
    <lineage>
        <taxon>Bacteria</taxon>
        <taxon>Bacillati</taxon>
        <taxon>Bacillota</taxon>
        <taxon>Bacilli</taxon>
        <taxon>Bacillales</taxon>
        <taxon>Bacillaceae</taxon>
        <taxon>Siminovitchia</taxon>
    </lineage>
</organism>
<protein>
    <submittedName>
        <fullName evidence="4">Aminotransferase</fullName>
    </submittedName>
</protein>
<dbReference type="Gene3D" id="3.90.1150.10">
    <property type="entry name" value="Aspartate Aminotransferase, domain 1"/>
    <property type="match status" value="1"/>
</dbReference>